<evidence type="ECO:0000256" key="1">
    <source>
        <dbReference type="SAM" id="MobiDB-lite"/>
    </source>
</evidence>
<feature type="compositionally biased region" description="Basic residues" evidence="1">
    <location>
        <begin position="304"/>
        <end position="314"/>
    </location>
</feature>
<evidence type="ECO:0000259" key="2">
    <source>
        <dbReference type="PROSITE" id="PS50003"/>
    </source>
</evidence>
<dbReference type="PROSITE" id="PS50003">
    <property type="entry name" value="PH_DOMAIN"/>
    <property type="match status" value="1"/>
</dbReference>
<organism evidence="3 4">
    <name type="scientific">Seminavis robusta</name>
    <dbReference type="NCBI Taxonomy" id="568900"/>
    <lineage>
        <taxon>Eukaryota</taxon>
        <taxon>Sar</taxon>
        <taxon>Stramenopiles</taxon>
        <taxon>Ochrophyta</taxon>
        <taxon>Bacillariophyta</taxon>
        <taxon>Bacillariophyceae</taxon>
        <taxon>Bacillariophycidae</taxon>
        <taxon>Naviculales</taxon>
        <taxon>Naviculaceae</taxon>
        <taxon>Seminavis</taxon>
    </lineage>
</organism>
<feature type="compositionally biased region" description="Basic residues" evidence="1">
    <location>
        <begin position="467"/>
        <end position="477"/>
    </location>
</feature>
<proteinExistence type="predicted"/>
<name>A0A9N8DLQ7_9STRA</name>
<dbReference type="InterPro" id="IPR001849">
    <property type="entry name" value="PH_domain"/>
</dbReference>
<dbReference type="OrthoDB" id="47455at2759"/>
<feature type="compositionally biased region" description="Basic residues" evidence="1">
    <location>
        <begin position="1"/>
        <end position="11"/>
    </location>
</feature>
<accession>A0A9N8DLQ7</accession>
<evidence type="ECO:0000313" key="4">
    <source>
        <dbReference type="Proteomes" id="UP001153069"/>
    </source>
</evidence>
<reference evidence="3" key="1">
    <citation type="submission" date="2020-06" db="EMBL/GenBank/DDBJ databases">
        <authorList>
            <consortium name="Plant Systems Biology data submission"/>
        </authorList>
    </citation>
    <scope>NUCLEOTIDE SEQUENCE</scope>
    <source>
        <strain evidence="3">D6</strain>
    </source>
</reference>
<feature type="compositionally biased region" description="Polar residues" evidence="1">
    <location>
        <begin position="190"/>
        <end position="209"/>
    </location>
</feature>
<comment type="caution">
    <text evidence="3">The sequence shown here is derived from an EMBL/GenBank/DDBJ whole genome shotgun (WGS) entry which is preliminary data.</text>
</comment>
<dbReference type="AlphaFoldDB" id="A0A9N8DLQ7"/>
<feature type="compositionally biased region" description="Basic residues" evidence="1">
    <location>
        <begin position="420"/>
        <end position="432"/>
    </location>
</feature>
<feature type="domain" description="PH" evidence="2">
    <location>
        <begin position="41"/>
        <end position="170"/>
    </location>
</feature>
<feature type="compositionally biased region" description="Polar residues" evidence="1">
    <location>
        <begin position="221"/>
        <end position="235"/>
    </location>
</feature>
<feature type="compositionally biased region" description="Low complexity" evidence="1">
    <location>
        <begin position="399"/>
        <end position="419"/>
    </location>
</feature>
<feature type="compositionally biased region" description="Low complexity" evidence="1">
    <location>
        <begin position="255"/>
        <end position="279"/>
    </location>
</feature>
<feature type="compositionally biased region" description="Polar residues" evidence="1">
    <location>
        <begin position="449"/>
        <end position="460"/>
    </location>
</feature>
<feature type="compositionally biased region" description="Polar residues" evidence="1">
    <location>
        <begin position="370"/>
        <end position="398"/>
    </location>
</feature>
<gene>
    <name evidence="3" type="ORF">SEMRO_226_G092100.1</name>
</gene>
<feature type="compositionally biased region" description="Low complexity" evidence="1">
    <location>
        <begin position="315"/>
        <end position="324"/>
    </location>
</feature>
<feature type="region of interest" description="Disordered" evidence="1">
    <location>
        <begin position="1"/>
        <end position="20"/>
    </location>
</feature>
<feature type="compositionally biased region" description="Pro residues" evidence="1">
    <location>
        <begin position="354"/>
        <end position="366"/>
    </location>
</feature>
<feature type="region of interest" description="Disordered" evidence="1">
    <location>
        <begin position="221"/>
        <end position="240"/>
    </location>
</feature>
<feature type="region of interest" description="Disordered" evidence="1">
    <location>
        <begin position="251"/>
        <end position="499"/>
    </location>
</feature>
<dbReference type="Proteomes" id="UP001153069">
    <property type="component" value="Unassembled WGS sequence"/>
</dbReference>
<dbReference type="EMBL" id="CAICTM010000225">
    <property type="protein sequence ID" value="CAB9505293.1"/>
    <property type="molecule type" value="Genomic_DNA"/>
</dbReference>
<feature type="region of interest" description="Disordered" evidence="1">
    <location>
        <begin position="188"/>
        <end position="209"/>
    </location>
</feature>
<keyword evidence="4" id="KW-1185">Reference proteome</keyword>
<evidence type="ECO:0000313" key="3">
    <source>
        <dbReference type="EMBL" id="CAB9505293.1"/>
    </source>
</evidence>
<protein>
    <recommendedName>
        <fullName evidence="2">PH domain-containing protein</fullName>
    </recommendedName>
</protein>
<feature type="compositionally biased region" description="Pro residues" evidence="1">
    <location>
        <begin position="434"/>
        <end position="447"/>
    </location>
</feature>
<sequence>MSSHFQHHQHQHQQPPIPVGMLEHHNHELDERGFVVNPSSREIALGWLEQWRRSKLSKAWKRVLVSLVKGQHSMTETSLCVWRQVISETTGTAALELLQQIPLSQVQWVDYDTNIHAQANFSSYAGSAGGEDRNRFAISLFQAQEDVIFRSIQDPQAIRDWVTTLKTVQQHIQNAKHDTNNATFAFAHSPISTPNASTAHQSTSSIPKSQPDQVLDLLSFDNTTQPTNSSGSAQNPLFPDLLGQQTVPIYHQQHHQQPQSQSQNQPYPSPVPSSSYPQPNTFGRSQSPTPPLMQARSMSPTRPPTHHHHHHHNHIPQNNHQNQNRSHSPPPLSFHNNPYARQPQFIQNKNTTPAPAPPPPPPPRVPVPIQQPTATRPTHLHQPQWNHTQQPRPQQHPSMNMNMNMNMNNNRGMHANNHTNNHHTNNHHHVRAHTPPPRAKPPPPVPRPTSTNNTARTFSQPTMPHQTHNHHHHHKPPTRSNSAPLPQHDNNDNNSSSARQADIKRRVIQDWALQPPQYCQLKPLAELIRTIPKVFPPHATYVPSHAYFEKWDTSHMFDLNTGGGGGGNHNNHQKVVRKLRFFLHPDKLPKDFSDDQVFLCKVLWDVVNDAQQQQQELQQHQQQRPTGK</sequence>